<accession>A0A2T8KR49</accession>
<evidence type="ECO:0000256" key="1">
    <source>
        <dbReference type="SAM" id="MobiDB-lite"/>
    </source>
</evidence>
<organism evidence="2">
    <name type="scientific">Panicum hallii</name>
    <dbReference type="NCBI Taxonomy" id="206008"/>
    <lineage>
        <taxon>Eukaryota</taxon>
        <taxon>Viridiplantae</taxon>
        <taxon>Streptophyta</taxon>
        <taxon>Embryophyta</taxon>
        <taxon>Tracheophyta</taxon>
        <taxon>Spermatophyta</taxon>
        <taxon>Magnoliopsida</taxon>
        <taxon>Liliopsida</taxon>
        <taxon>Poales</taxon>
        <taxon>Poaceae</taxon>
        <taxon>PACMAD clade</taxon>
        <taxon>Panicoideae</taxon>
        <taxon>Panicodae</taxon>
        <taxon>Paniceae</taxon>
        <taxon>Panicinae</taxon>
        <taxon>Panicum</taxon>
        <taxon>Panicum sect. Panicum</taxon>
    </lineage>
</organism>
<name>A0A2T8KR49_9POAL</name>
<protein>
    <submittedName>
        <fullName evidence="2">Uncharacterized protein</fullName>
    </submittedName>
</protein>
<sequence>MVTGHGDTAARPHPNLVQPDRFARTSSAPNRPGTAPHRTAPRVSMARAAAAARRARPPDAAWGARRSGGRGGGLLRRPLQRALVDCNGGRCGLLCYCP</sequence>
<dbReference type="Proteomes" id="UP000243499">
    <property type="component" value="Chromosome 2"/>
</dbReference>
<reference evidence="2" key="1">
    <citation type="submission" date="2018-04" db="EMBL/GenBank/DDBJ databases">
        <title>WGS assembly of Panicum hallii.</title>
        <authorList>
            <person name="Lovell J."/>
            <person name="Jenkins J."/>
            <person name="Lowry D."/>
            <person name="Mamidi S."/>
            <person name="Sreedasyam A."/>
            <person name="Weng X."/>
            <person name="Barry K."/>
            <person name="Bonette J."/>
            <person name="Campitelli B."/>
            <person name="Daum C."/>
            <person name="Gordon S."/>
            <person name="Gould B."/>
            <person name="Lipzen A."/>
            <person name="Macqueen A."/>
            <person name="Palacio-Mejia J."/>
            <person name="Plott C."/>
            <person name="Shakirov E."/>
            <person name="Shu S."/>
            <person name="Yoshinaga Y."/>
            <person name="Zane M."/>
            <person name="Rokhsar D."/>
            <person name="Grimwood J."/>
            <person name="Schmutz J."/>
            <person name="Juenger T."/>
        </authorList>
    </citation>
    <scope>NUCLEOTIDE SEQUENCE [LARGE SCALE GENOMIC DNA]</scope>
    <source>
        <strain evidence="2">FIL2</strain>
    </source>
</reference>
<dbReference type="EMBL" id="CM008047">
    <property type="protein sequence ID" value="PVH64629.1"/>
    <property type="molecule type" value="Genomic_DNA"/>
</dbReference>
<gene>
    <name evidence="2" type="ORF">PAHAL_2G318500</name>
</gene>
<feature type="region of interest" description="Disordered" evidence="1">
    <location>
        <begin position="1"/>
        <end position="77"/>
    </location>
</feature>
<proteinExistence type="predicted"/>
<dbReference type="Gramene" id="PVH64629">
    <property type="protein sequence ID" value="PVH64629"/>
    <property type="gene ID" value="PAHAL_2G318500"/>
</dbReference>
<dbReference type="AlphaFoldDB" id="A0A2T8KR49"/>
<feature type="compositionally biased region" description="Low complexity" evidence="1">
    <location>
        <begin position="41"/>
        <end position="65"/>
    </location>
</feature>
<evidence type="ECO:0000313" key="2">
    <source>
        <dbReference type="EMBL" id="PVH64629.1"/>
    </source>
</evidence>